<dbReference type="EMBL" id="BQNB010012464">
    <property type="protein sequence ID" value="GJT03882.1"/>
    <property type="molecule type" value="Genomic_DNA"/>
</dbReference>
<organism evidence="1 2">
    <name type="scientific">Tanacetum coccineum</name>
    <dbReference type="NCBI Taxonomy" id="301880"/>
    <lineage>
        <taxon>Eukaryota</taxon>
        <taxon>Viridiplantae</taxon>
        <taxon>Streptophyta</taxon>
        <taxon>Embryophyta</taxon>
        <taxon>Tracheophyta</taxon>
        <taxon>Spermatophyta</taxon>
        <taxon>Magnoliopsida</taxon>
        <taxon>eudicotyledons</taxon>
        <taxon>Gunneridae</taxon>
        <taxon>Pentapetalae</taxon>
        <taxon>asterids</taxon>
        <taxon>campanulids</taxon>
        <taxon>Asterales</taxon>
        <taxon>Asteraceae</taxon>
        <taxon>Asteroideae</taxon>
        <taxon>Anthemideae</taxon>
        <taxon>Anthemidinae</taxon>
        <taxon>Tanacetum</taxon>
    </lineage>
</organism>
<evidence type="ECO:0000313" key="2">
    <source>
        <dbReference type="Proteomes" id="UP001151760"/>
    </source>
</evidence>
<name>A0ABQ5AQT4_9ASTR</name>
<accession>A0ABQ5AQT4</accession>
<dbReference type="Proteomes" id="UP001151760">
    <property type="component" value="Unassembled WGS sequence"/>
</dbReference>
<proteinExistence type="predicted"/>
<comment type="caution">
    <text evidence="1">The sequence shown here is derived from an EMBL/GenBank/DDBJ whole genome shotgun (WGS) entry which is preliminary data.</text>
</comment>
<evidence type="ECO:0000313" key="1">
    <source>
        <dbReference type="EMBL" id="GJT03882.1"/>
    </source>
</evidence>
<reference evidence="1" key="1">
    <citation type="journal article" date="2022" name="Int. J. Mol. Sci.">
        <title>Draft Genome of Tanacetum Coccineum: Genomic Comparison of Closely Related Tanacetum-Family Plants.</title>
        <authorList>
            <person name="Yamashiro T."/>
            <person name="Shiraishi A."/>
            <person name="Nakayama K."/>
            <person name="Satake H."/>
        </authorList>
    </citation>
    <scope>NUCLEOTIDE SEQUENCE</scope>
</reference>
<protein>
    <submittedName>
        <fullName evidence="1">Uncharacterized protein</fullName>
    </submittedName>
</protein>
<sequence>MEETLGTLDYAECAKNTENKPEVSACEINGNRKLVKFAMIKDHAFAEINIHHLDLWSKYRLLRCMRRFKCRQPTPAKGREDAFDSTS</sequence>
<gene>
    <name evidence="1" type="ORF">Tco_0838344</name>
</gene>
<keyword evidence="2" id="KW-1185">Reference proteome</keyword>
<reference evidence="1" key="2">
    <citation type="submission" date="2022-01" db="EMBL/GenBank/DDBJ databases">
        <authorList>
            <person name="Yamashiro T."/>
            <person name="Shiraishi A."/>
            <person name="Satake H."/>
            <person name="Nakayama K."/>
        </authorList>
    </citation>
    <scope>NUCLEOTIDE SEQUENCE</scope>
</reference>